<dbReference type="OrthoDB" id="11970at2"/>
<evidence type="ECO:0000313" key="1">
    <source>
        <dbReference type="EMBL" id="RKO66083.1"/>
    </source>
</evidence>
<keyword evidence="2" id="KW-1185">Reference proteome</keyword>
<name>A0A494WTI7_9FIRM</name>
<dbReference type="EMBL" id="RBWE01000001">
    <property type="protein sequence ID" value="RKO66083.1"/>
    <property type="molecule type" value="Genomic_DNA"/>
</dbReference>
<gene>
    <name evidence="1" type="ORF">D7024_03385</name>
</gene>
<proteinExistence type="predicted"/>
<evidence type="ECO:0000313" key="2">
    <source>
        <dbReference type="Proteomes" id="UP000271256"/>
    </source>
</evidence>
<organism evidence="1 2">
    <name type="scientific">Desulfofundulus salinus</name>
    <dbReference type="NCBI Taxonomy" id="2419843"/>
    <lineage>
        <taxon>Bacteria</taxon>
        <taxon>Bacillati</taxon>
        <taxon>Bacillota</taxon>
        <taxon>Clostridia</taxon>
        <taxon>Eubacteriales</taxon>
        <taxon>Peptococcaceae</taxon>
        <taxon>Desulfofundulus</taxon>
    </lineage>
</organism>
<protein>
    <submittedName>
        <fullName evidence="1">Uncharacterized protein</fullName>
    </submittedName>
</protein>
<accession>A0A494WTI7</accession>
<comment type="caution">
    <text evidence="1">The sequence shown here is derived from an EMBL/GenBank/DDBJ whole genome shotgun (WGS) entry which is preliminary data.</text>
</comment>
<dbReference type="AlphaFoldDB" id="A0A494WTI7"/>
<reference evidence="1 2" key="1">
    <citation type="submission" date="2018-10" db="EMBL/GenBank/DDBJ databases">
        <authorList>
            <person name="Grouzdev D.S."/>
            <person name="Krutkina M.S."/>
            <person name="Tourova T.P."/>
            <person name="Nazina T.N."/>
        </authorList>
    </citation>
    <scope>NUCLEOTIDE SEQUENCE [LARGE SCALE GENOMIC DNA]</scope>
    <source>
        <strain evidence="1 2">435</strain>
    </source>
</reference>
<dbReference type="RefSeq" id="WP_121450528.1">
    <property type="nucleotide sequence ID" value="NZ_RBWE01000001.1"/>
</dbReference>
<sequence length="261" mass="30345">MVESFLDELIIESPDSAFERAVPQAGSKLYYKQKFRPRTVLVGVVRDERQLRVNLDNHFYHIPYQRVKRTCFNVDYIALYQPETVFGDDSGIRYYGLVDKIEVVKRKDIIELPRNSEELYVKFTVSDWKNLVQPIKAAGYGVRTHLYTTLYLLQKAQELPELSLRSEEELRLWKEIRRLGKRIKWRAQNQQLTVDSKVNEIKFDNVTIRVSEDRLIISNGQQSEDMSLTDLSSKPRAVLKTILRLAALSHPPAGSLTRGQC</sequence>
<dbReference type="Proteomes" id="UP000271256">
    <property type="component" value="Unassembled WGS sequence"/>
</dbReference>